<proteinExistence type="predicted"/>
<evidence type="ECO:0008006" key="3">
    <source>
        <dbReference type="Google" id="ProtNLM"/>
    </source>
</evidence>
<evidence type="ECO:0000313" key="1">
    <source>
        <dbReference type="EMBL" id="SDU07503.1"/>
    </source>
</evidence>
<dbReference type="EMBL" id="LT629792">
    <property type="protein sequence ID" value="SDU07503.1"/>
    <property type="molecule type" value="Genomic_DNA"/>
</dbReference>
<sequence>MAVCGTQMPVGAATIEHMFDKTRVPQLAQDDAIARIDALREADTRWKQAEADRARLVVDSVLAVSRAAPADEERVIRSGAGTPLIAEFAHLEVAAALGCSPHVTLNLISDLLDLRFRMPRLWQRILDLDVPVWKARAITMRTTSLSLDVCREVDRRIGDIGTWSKERTIEHINELIAEVDTERIERCFDLKKSHRRVAFDRESSTDLVYLDATLSVTDAQLLEGTVNALARTLVSEHPDESLDERKSRALGILATPAYALARLEGATGKALDRTRPPATLHLHINAASPRLVHGDRCGTIPAQALSDLLAHCHVTVRPVLDLNSNRAVDRHDPPPLMRHAMHIREPVEVFPYSTMRSSACDLDHTVPYDPHGPKGQTCLGNLGPLSRTVHRAKTHSRWHLTQHRPGIYEWTSPLGYRYSVTHGKTRYRGHRRPQRE</sequence>
<reference evidence="1 2" key="1">
    <citation type="submission" date="2016-10" db="EMBL/GenBank/DDBJ databases">
        <authorList>
            <person name="Varghese N."/>
            <person name="Submissions S."/>
        </authorList>
    </citation>
    <scope>NUCLEOTIDE SEQUENCE [LARGE SCALE GENOMIC DNA]</scope>
    <source>
        <strain evidence="1 2">DSM 9169</strain>
    </source>
</reference>
<protein>
    <recommendedName>
        <fullName evidence="3">DUF222 domain-containing protein</fullName>
    </recommendedName>
</protein>
<accession>A0ABY0VCB7</accession>
<organism evidence="1 2">
    <name type="scientific">Schaalia radingae</name>
    <dbReference type="NCBI Taxonomy" id="131110"/>
    <lineage>
        <taxon>Bacteria</taxon>
        <taxon>Bacillati</taxon>
        <taxon>Actinomycetota</taxon>
        <taxon>Actinomycetes</taxon>
        <taxon>Actinomycetales</taxon>
        <taxon>Actinomycetaceae</taxon>
        <taxon>Schaalia</taxon>
    </lineage>
</organism>
<gene>
    <name evidence="1" type="ORF">SAMN04489714_2009</name>
</gene>
<evidence type="ECO:0000313" key="2">
    <source>
        <dbReference type="Proteomes" id="UP000198976"/>
    </source>
</evidence>
<keyword evidence="2" id="KW-1185">Reference proteome</keyword>
<dbReference type="Proteomes" id="UP000198976">
    <property type="component" value="Chromosome I"/>
</dbReference>
<name>A0ABY0VCB7_9ACTO</name>